<feature type="transmembrane region" description="Helical" evidence="2">
    <location>
        <begin position="143"/>
        <end position="166"/>
    </location>
</feature>
<accession>A0A0F0LBT0</accession>
<evidence type="ECO:0000256" key="1">
    <source>
        <dbReference type="NCBIfam" id="TIGR02228"/>
    </source>
</evidence>
<keyword evidence="2" id="KW-0472">Membrane</keyword>
<dbReference type="NCBIfam" id="TIGR02228">
    <property type="entry name" value="sigpep_I_arch"/>
    <property type="match status" value="1"/>
</dbReference>
<evidence type="ECO:0000313" key="5">
    <source>
        <dbReference type="Proteomes" id="UP000033640"/>
    </source>
</evidence>
<dbReference type="GO" id="GO:0016020">
    <property type="term" value="C:membrane"/>
    <property type="evidence" value="ECO:0007669"/>
    <property type="project" value="UniProtKB-UniRule"/>
</dbReference>
<evidence type="ECO:0000256" key="2">
    <source>
        <dbReference type="SAM" id="Phobius"/>
    </source>
</evidence>
<dbReference type="CDD" id="cd06530">
    <property type="entry name" value="S26_SPase_I"/>
    <property type="match status" value="1"/>
</dbReference>
<dbReference type="PATRIC" id="fig|82380.11.peg.1309"/>
<evidence type="ECO:0000313" key="4">
    <source>
        <dbReference type="EMBL" id="KJL29705.1"/>
    </source>
</evidence>
<reference evidence="4 5" key="1">
    <citation type="submission" date="2015-02" db="EMBL/GenBank/DDBJ databases">
        <title>Draft genome sequences of ten Microbacterium spp. with emphasis on heavy metal contaminated environments.</title>
        <authorList>
            <person name="Corretto E."/>
        </authorList>
    </citation>
    <scope>NUCLEOTIDE SEQUENCE [LARGE SCALE GENOMIC DNA]</scope>
    <source>
        <strain evidence="4 5">BEL4b</strain>
    </source>
</reference>
<proteinExistence type="predicted"/>
<feature type="transmembrane region" description="Helical" evidence="2">
    <location>
        <begin position="43"/>
        <end position="72"/>
    </location>
</feature>
<sequence length="206" mass="21068">MSAPVTRRSLREQAVVAAPGVGAVVVPEPGPRRARPGGLIADVLLWIAAIGGAVCILLVILAFTAHITLIMFSTGSMSPTIPAGSVAAVQRIDAAQIAVGDVVTVDRAGELPVTHRVTSIEAGSTAAERVITMRGDANATEDAFPYTVTSVRIVLFSIPGIATAVAGMSNPVLLGGLTLAATVLVVWAFWPRSPGGSRRRRAGGAT</sequence>
<dbReference type="EMBL" id="JYIW01000022">
    <property type="protein sequence ID" value="KJL29705.1"/>
    <property type="molecule type" value="Genomic_DNA"/>
</dbReference>
<dbReference type="GO" id="GO:0004252">
    <property type="term" value="F:serine-type endopeptidase activity"/>
    <property type="evidence" value="ECO:0007669"/>
    <property type="project" value="UniProtKB-UniRule"/>
</dbReference>
<dbReference type="Pfam" id="PF10502">
    <property type="entry name" value="Peptidase_S26"/>
    <property type="match status" value="1"/>
</dbReference>
<protein>
    <recommendedName>
        <fullName evidence="1">Signal peptidase I</fullName>
        <ecNumber evidence="1">3.4.21.89</ecNumber>
    </recommendedName>
</protein>
<feature type="transmembrane region" description="Helical" evidence="2">
    <location>
        <begin position="172"/>
        <end position="190"/>
    </location>
</feature>
<evidence type="ECO:0000259" key="3">
    <source>
        <dbReference type="Pfam" id="PF10502"/>
    </source>
</evidence>
<dbReference type="OrthoDB" id="3790724at2"/>
<gene>
    <name evidence="4" type="ORF">RS83_01274</name>
</gene>
<organism evidence="4 5">
    <name type="scientific">Microbacterium oxydans</name>
    <dbReference type="NCBI Taxonomy" id="82380"/>
    <lineage>
        <taxon>Bacteria</taxon>
        <taxon>Bacillati</taxon>
        <taxon>Actinomycetota</taxon>
        <taxon>Actinomycetes</taxon>
        <taxon>Micrococcales</taxon>
        <taxon>Microbacteriaceae</taxon>
        <taxon>Microbacterium</taxon>
    </lineage>
</organism>
<feature type="domain" description="Peptidase S26" evidence="3">
    <location>
        <begin position="46"/>
        <end position="136"/>
    </location>
</feature>
<dbReference type="GO" id="GO:0009003">
    <property type="term" value="F:signal peptidase activity"/>
    <property type="evidence" value="ECO:0007669"/>
    <property type="project" value="UniProtKB-EC"/>
</dbReference>
<name>A0A0F0LBT0_9MICO</name>
<dbReference type="AlphaFoldDB" id="A0A0F0LBT0"/>
<keyword evidence="2" id="KW-0812">Transmembrane</keyword>
<dbReference type="EC" id="3.4.21.89" evidence="1"/>
<dbReference type="InterPro" id="IPR019533">
    <property type="entry name" value="Peptidase_S26"/>
</dbReference>
<comment type="caution">
    <text evidence="4">The sequence shown here is derived from an EMBL/GenBank/DDBJ whole genome shotgun (WGS) entry which is preliminary data.</text>
</comment>
<dbReference type="RefSeq" id="WP_052678917.1">
    <property type="nucleotide sequence ID" value="NZ_JYIW01000022.1"/>
</dbReference>
<dbReference type="Proteomes" id="UP000033640">
    <property type="component" value="Unassembled WGS sequence"/>
</dbReference>
<dbReference type="GO" id="GO:0006465">
    <property type="term" value="P:signal peptide processing"/>
    <property type="evidence" value="ECO:0007669"/>
    <property type="project" value="UniProtKB-UniRule"/>
</dbReference>
<keyword evidence="2" id="KW-1133">Transmembrane helix</keyword>
<dbReference type="InterPro" id="IPR001733">
    <property type="entry name" value="Peptidase_S26B"/>
</dbReference>